<evidence type="ECO:0000313" key="12">
    <source>
        <dbReference type="EnsemblMetazoa" id="CapteP225008"/>
    </source>
</evidence>
<keyword evidence="4" id="KW-0547">Nucleotide-binding</keyword>
<dbReference type="Gene3D" id="3.30.200.20">
    <property type="entry name" value="Phosphorylase Kinase, domain 1"/>
    <property type="match status" value="1"/>
</dbReference>
<evidence type="ECO:0000256" key="8">
    <source>
        <dbReference type="ARBA" id="ARBA00048679"/>
    </source>
</evidence>
<dbReference type="PROSITE" id="PS50176">
    <property type="entry name" value="ARM_REPEAT"/>
    <property type="match status" value="1"/>
</dbReference>
<organism evidence="11">
    <name type="scientific">Capitella teleta</name>
    <name type="common">Polychaete worm</name>
    <dbReference type="NCBI Taxonomy" id="283909"/>
    <lineage>
        <taxon>Eukaryota</taxon>
        <taxon>Metazoa</taxon>
        <taxon>Spiralia</taxon>
        <taxon>Lophotrochozoa</taxon>
        <taxon>Annelida</taxon>
        <taxon>Polychaeta</taxon>
        <taxon>Sedentaria</taxon>
        <taxon>Scolecida</taxon>
        <taxon>Capitellidae</taxon>
        <taxon>Capitella</taxon>
    </lineage>
</organism>
<feature type="domain" description="Protein kinase" evidence="10">
    <location>
        <begin position="282"/>
        <end position="570"/>
    </location>
</feature>
<dbReference type="InterPro" id="IPR011009">
    <property type="entry name" value="Kinase-like_dom_sf"/>
</dbReference>
<keyword evidence="5" id="KW-0418">Kinase</keyword>
<accession>R7V034</accession>
<evidence type="ECO:0000256" key="7">
    <source>
        <dbReference type="ARBA" id="ARBA00047899"/>
    </source>
</evidence>
<dbReference type="InterPro" id="IPR019410">
    <property type="entry name" value="Methyltransf_16"/>
</dbReference>
<dbReference type="PANTHER" id="PTHR24363">
    <property type="entry name" value="SERINE/THREONINE PROTEIN KINASE"/>
    <property type="match status" value="1"/>
</dbReference>
<feature type="repeat" description="ARM" evidence="9">
    <location>
        <begin position="726"/>
        <end position="770"/>
    </location>
</feature>
<dbReference type="Pfam" id="PF10294">
    <property type="entry name" value="Methyltransf_16"/>
    <property type="match status" value="1"/>
</dbReference>
<evidence type="ECO:0000256" key="1">
    <source>
        <dbReference type="ARBA" id="ARBA00012513"/>
    </source>
</evidence>
<evidence type="ECO:0000256" key="4">
    <source>
        <dbReference type="ARBA" id="ARBA00022741"/>
    </source>
</evidence>
<dbReference type="SUPFAM" id="SSF48371">
    <property type="entry name" value="ARM repeat"/>
    <property type="match status" value="1"/>
</dbReference>
<evidence type="ECO:0000256" key="3">
    <source>
        <dbReference type="ARBA" id="ARBA00022679"/>
    </source>
</evidence>
<dbReference type="InterPro" id="IPR011989">
    <property type="entry name" value="ARM-like"/>
</dbReference>
<comment type="catalytic activity">
    <reaction evidence="8">
        <text>L-seryl-[protein] + ATP = O-phospho-L-seryl-[protein] + ADP + H(+)</text>
        <dbReference type="Rhea" id="RHEA:17989"/>
        <dbReference type="Rhea" id="RHEA-COMP:9863"/>
        <dbReference type="Rhea" id="RHEA-COMP:11604"/>
        <dbReference type="ChEBI" id="CHEBI:15378"/>
        <dbReference type="ChEBI" id="CHEBI:29999"/>
        <dbReference type="ChEBI" id="CHEBI:30616"/>
        <dbReference type="ChEBI" id="CHEBI:83421"/>
        <dbReference type="ChEBI" id="CHEBI:456216"/>
        <dbReference type="EC" id="2.7.11.1"/>
    </reaction>
</comment>
<evidence type="ECO:0000313" key="13">
    <source>
        <dbReference type="Proteomes" id="UP000014760"/>
    </source>
</evidence>
<dbReference type="EMBL" id="KB296161">
    <property type="protein sequence ID" value="ELU12178.1"/>
    <property type="molecule type" value="Genomic_DNA"/>
</dbReference>
<keyword evidence="13" id="KW-1185">Reference proteome</keyword>
<dbReference type="EnsemblMetazoa" id="CapteT225008">
    <property type="protein sequence ID" value="CapteP225008"/>
    <property type="gene ID" value="CapteG225008"/>
</dbReference>
<dbReference type="EMBL" id="AMQN01000821">
    <property type="status" value="NOT_ANNOTATED_CDS"/>
    <property type="molecule type" value="Genomic_DNA"/>
</dbReference>
<evidence type="ECO:0000256" key="9">
    <source>
        <dbReference type="PROSITE-ProRule" id="PRU00259"/>
    </source>
</evidence>
<evidence type="ECO:0000256" key="6">
    <source>
        <dbReference type="ARBA" id="ARBA00022840"/>
    </source>
</evidence>
<dbReference type="Pfam" id="PF00069">
    <property type="entry name" value="Pkinase"/>
    <property type="match status" value="1"/>
</dbReference>
<proteinExistence type="predicted"/>
<dbReference type="SUPFAM" id="SSF56112">
    <property type="entry name" value="Protein kinase-like (PK-like)"/>
    <property type="match status" value="1"/>
</dbReference>
<dbReference type="HOGENOM" id="CLU_013402_0_0_1"/>
<sequence>MASNDSQWLSEVHSAVSTNGTAQPNGFTHHITRFHFTFKEDDSSSELEEDNDGDLVVCRKESKTIKIEHTLGTSIEHVGLQIWPGCLLLCDYLLANRDFFTGKSVLELGGGIGLASILCSTLGTKDITCTDVGDEILDLCKHNTRLNRCTNIDVATLDWFCPGEFVGQVADVQVIIASDVIYDNEMTEAFFNVVHTLMRSSPKVLILTLEQRINFLTDGLRCACPAYEYFLEAIEELKERGKKAGMSYVVQKLDVTFDQCSKYERSDLCEIWHISNTSMENYKLKERLGKGAQGSVYLVEHRDTGVLYVLKKASTTVECNDESDANKAFQEALALQQLQHPYICVYKEFFVTWDKEVKNGFHFLSNFINVILQTFKNSAMFVCIVMDYYKNGDLSVILKQKRNQQDPIEALLLKKWIGQLIEALMFVHKHKVIHRDLKPSNIFMQEDLSLSIGDFGVSTIMLDVRTKTRTAVGSMNWMAPEVLDQPYDERSDVWSAGCVILELASCSFCDTKGMMGLLFEIKHSVTALEEILSKVTELYCPELSEAICQMLRLDFKERPCTSELAKMPFIQECLELSDAVLLAKRKRPQSAAYRPLSGGKGVAHVVNYLIDCLGDEKCVRNAMTEMVTMTADEGITMATEGKEVIAKVIKDYIVEEDIVLSGLRVLGQLSISANADDVLFSREIVATIALAMKSHTSSSEIQKTAAGLLTALSAQDSTADYIGEMEGIQNLLSAIRTFSENSDVCAASLSALWNLTVNENNARFATEEGTVTDVLRLMKTHAESSAVLEPACALILSLSMEDENLSSMNKMDCVAELLRVLLNHIRHAKVVKNACMALAALVEPDEEGAYKVLTNGKTGDEEVHGIPIICSAYEAHKDNAEVVENVCTLIMELCEYEEICAEIKHLKIHETVLAEIHKRFKDNQDIMTPCEAALVKIGGGRLQLKFHTGKMACK</sequence>
<reference evidence="12" key="3">
    <citation type="submission" date="2015-06" db="UniProtKB">
        <authorList>
            <consortium name="EnsemblMetazoa"/>
        </authorList>
    </citation>
    <scope>IDENTIFICATION</scope>
</reference>
<dbReference type="InterPro" id="IPR000225">
    <property type="entry name" value="Armadillo"/>
</dbReference>
<dbReference type="PANTHER" id="PTHR24363:SF0">
    <property type="entry name" value="SERINE_THREONINE KINASE LIKE DOMAIN CONTAINING 1"/>
    <property type="match status" value="1"/>
</dbReference>
<dbReference type="Gene3D" id="3.40.50.150">
    <property type="entry name" value="Vaccinia Virus protein VP39"/>
    <property type="match status" value="1"/>
</dbReference>
<dbReference type="OrthoDB" id="248923at2759"/>
<keyword evidence="6" id="KW-0067">ATP-binding</keyword>
<keyword evidence="2" id="KW-0723">Serine/threonine-protein kinase</keyword>
<dbReference type="InterPro" id="IPR000719">
    <property type="entry name" value="Prot_kinase_dom"/>
</dbReference>
<dbReference type="GO" id="GO:0004674">
    <property type="term" value="F:protein serine/threonine kinase activity"/>
    <property type="evidence" value="ECO:0007669"/>
    <property type="project" value="UniProtKB-KW"/>
</dbReference>
<dbReference type="Gene3D" id="1.25.10.10">
    <property type="entry name" value="Leucine-rich Repeat Variant"/>
    <property type="match status" value="1"/>
</dbReference>
<dbReference type="InterPro" id="IPR008271">
    <property type="entry name" value="Ser/Thr_kinase_AS"/>
</dbReference>
<dbReference type="InterPro" id="IPR056597">
    <property type="entry name" value="ARM_LRRK2"/>
</dbReference>
<dbReference type="Proteomes" id="UP000014760">
    <property type="component" value="Unassembled WGS sequence"/>
</dbReference>
<dbReference type="InterPro" id="IPR016024">
    <property type="entry name" value="ARM-type_fold"/>
</dbReference>
<keyword evidence="3" id="KW-0808">Transferase</keyword>
<protein>
    <recommendedName>
        <fullName evidence="1">non-specific serine/threonine protein kinase</fullName>
        <ecNumber evidence="1">2.7.11.1</ecNumber>
    </recommendedName>
</protein>
<evidence type="ECO:0000256" key="2">
    <source>
        <dbReference type="ARBA" id="ARBA00022527"/>
    </source>
</evidence>
<dbReference type="OMA" id="MDSTEAM"/>
<dbReference type="SMART" id="SM00220">
    <property type="entry name" value="S_TKc"/>
    <property type="match status" value="1"/>
</dbReference>
<dbReference type="PROSITE" id="PS00108">
    <property type="entry name" value="PROTEIN_KINASE_ST"/>
    <property type="match status" value="1"/>
</dbReference>
<dbReference type="Pfam" id="PF23744">
    <property type="entry name" value="ARM_LRRK2"/>
    <property type="match status" value="1"/>
</dbReference>
<evidence type="ECO:0000256" key="5">
    <source>
        <dbReference type="ARBA" id="ARBA00022777"/>
    </source>
</evidence>
<dbReference type="STRING" id="283909.R7V034"/>
<dbReference type="SMART" id="SM00185">
    <property type="entry name" value="ARM"/>
    <property type="match status" value="3"/>
</dbReference>
<dbReference type="EC" id="2.7.11.1" evidence="1"/>
<evidence type="ECO:0000313" key="11">
    <source>
        <dbReference type="EMBL" id="ELU12178.1"/>
    </source>
</evidence>
<dbReference type="Gene3D" id="1.10.510.10">
    <property type="entry name" value="Transferase(Phosphotransferase) domain 1"/>
    <property type="match status" value="1"/>
</dbReference>
<dbReference type="AlphaFoldDB" id="R7V034"/>
<dbReference type="GO" id="GO:0005524">
    <property type="term" value="F:ATP binding"/>
    <property type="evidence" value="ECO:0007669"/>
    <property type="project" value="UniProtKB-KW"/>
</dbReference>
<evidence type="ECO:0000259" key="10">
    <source>
        <dbReference type="PROSITE" id="PS50011"/>
    </source>
</evidence>
<gene>
    <name evidence="11" type="ORF">CAPTEDRAFT_225008</name>
</gene>
<dbReference type="InterPro" id="IPR029063">
    <property type="entry name" value="SAM-dependent_MTases_sf"/>
</dbReference>
<reference evidence="11 13" key="2">
    <citation type="journal article" date="2013" name="Nature">
        <title>Insights into bilaterian evolution from three spiralian genomes.</title>
        <authorList>
            <person name="Simakov O."/>
            <person name="Marletaz F."/>
            <person name="Cho S.J."/>
            <person name="Edsinger-Gonzales E."/>
            <person name="Havlak P."/>
            <person name="Hellsten U."/>
            <person name="Kuo D.H."/>
            <person name="Larsson T."/>
            <person name="Lv J."/>
            <person name="Arendt D."/>
            <person name="Savage R."/>
            <person name="Osoegawa K."/>
            <person name="de Jong P."/>
            <person name="Grimwood J."/>
            <person name="Chapman J.A."/>
            <person name="Shapiro H."/>
            <person name="Aerts A."/>
            <person name="Otillar R.P."/>
            <person name="Terry A.Y."/>
            <person name="Boore J.L."/>
            <person name="Grigoriev I.V."/>
            <person name="Lindberg D.R."/>
            <person name="Seaver E.C."/>
            <person name="Weisblat D.A."/>
            <person name="Putnam N.H."/>
            <person name="Rokhsar D.S."/>
        </authorList>
    </citation>
    <scope>NUCLEOTIDE SEQUENCE</scope>
    <source>
        <strain evidence="11 13">I ESC-2004</strain>
    </source>
</reference>
<dbReference type="SUPFAM" id="SSF53335">
    <property type="entry name" value="S-adenosyl-L-methionine-dependent methyltransferases"/>
    <property type="match status" value="1"/>
</dbReference>
<name>R7V034_CAPTE</name>
<comment type="catalytic activity">
    <reaction evidence="7">
        <text>L-threonyl-[protein] + ATP = O-phospho-L-threonyl-[protein] + ADP + H(+)</text>
        <dbReference type="Rhea" id="RHEA:46608"/>
        <dbReference type="Rhea" id="RHEA-COMP:11060"/>
        <dbReference type="Rhea" id="RHEA-COMP:11605"/>
        <dbReference type="ChEBI" id="CHEBI:15378"/>
        <dbReference type="ChEBI" id="CHEBI:30013"/>
        <dbReference type="ChEBI" id="CHEBI:30616"/>
        <dbReference type="ChEBI" id="CHEBI:61977"/>
        <dbReference type="ChEBI" id="CHEBI:456216"/>
        <dbReference type="EC" id="2.7.11.1"/>
    </reaction>
</comment>
<dbReference type="PROSITE" id="PS50011">
    <property type="entry name" value="PROTEIN_KINASE_DOM"/>
    <property type="match status" value="1"/>
</dbReference>
<reference evidence="13" key="1">
    <citation type="submission" date="2012-12" db="EMBL/GenBank/DDBJ databases">
        <authorList>
            <person name="Hellsten U."/>
            <person name="Grimwood J."/>
            <person name="Chapman J.A."/>
            <person name="Shapiro H."/>
            <person name="Aerts A."/>
            <person name="Otillar R.P."/>
            <person name="Terry A.Y."/>
            <person name="Boore J.L."/>
            <person name="Simakov O."/>
            <person name="Marletaz F."/>
            <person name="Cho S.-J."/>
            <person name="Edsinger-Gonzales E."/>
            <person name="Havlak P."/>
            <person name="Kuo D.-H."/>
            <person name="Larsson T."/>
            <person name="Lv J."/>
            <person name="Arendt D."/>
            <person name="Savage R."/>
            <person name="Osoegawa K."/>
            <person name="de Jong P."/>
            <person name="Lindberg D.R."/>
            <person name="Seaver E.C."/>
            <person name="Weisblat D.A."/>
            <person name="Putnam N.H."/>
            <person name="Grigoriev I.V."/>
            <person name="Rokhsar D.S."/>
        </authorList>
    </citation>
    <scope>NUCLEOTIDE SEQUENCE</scope>
    <source>
        <strain evidence="13">I ESC-2004</strain>
    </source>
</reference>